<dbReference type="Pfam" id="PF10551">
    <property type="entry name" value="MULE"/>
    <property type="match status" value="1"/>
</dbReference>
<proteinExistence type="predicted"/>
<evidence type="ECO:0000259" key="2">
    <source>
        <dbReference type="Pfam" id="PF03108"/>
    </source>
</evidence>
<feature type="region of interest" description="Disordered" evidence="1">
    <location>
        <begin position="692"/>
        <end position="714"/>
    </location>
</feature>
<reference evidence="5" key="2">
    <citation type="submission" date="2015-03" db="UniProtKB">
        <authorList>
            <consortium name="EnsemblPlants"/>
        </authorList>
    </citation>
    <scope>IDENTIFICATION</scope>
</reference>
<dbReference type="InterPro" id="IPR018289">
    <property type="entry name" value="MULE_transposase_dom"/>
</dbReference>
<evidence type="ECO:0000259" key="3">
    <source>
        <dbReference type="Pfam" id="PF10532"/>
    </source>
</evidence>
<dbReference type="HOGENOM" id="CLU_006767_4_0_1"/>
<evidence type="ECO:0000313" key="5">
    <source>
        <dbReference type="EnsemblPlants" id="Bo6g039950.1"/>
    </source>
</evidence>
<reference evidence="5 6" key="1">
    <citation type="journal article" date="2014" name="Genome Biol.">
        <title>Transcriptome and methylome profiling reveals relics of genome dominance in the mesopolyploid Brassica oleracea.</title>
        <authorList>
            <person name="Parkin I.A."/>
            <person name="Koh C."/>
            <person name="Tang H."/>
            <person name="Robinson S.J."/>
            <person name="Kagale S."/>
            <person name="Clarke W.E."/>
            <person name="Town C.D."/>
            <person name="Nixon J."/>
            <person name="Krishnakumar V."/>
            <person name="Bidwell S.L."/>
            <person name="Denoeud F."/>
            <person name="Belcram H."/>
            <person name="Links M.G."/>
            <person name="Just J."/>
            <person name="Clarke C."/>
            <person name="Bender T."/>
            <person name="Huebert T."/>
            <person name="Mason A.S."/>
            <person name="Pires J.C."/>
            <person name="Barker G."/>
            <person name="Moore J."/>
            <person name="Walley P.G."/>
            <person name="Manoli S."/>
            <person name="Batley J."/>
            <person name="Edwards D."/>
            <person name="Nelson M.N."/>
            <person name="Wang X."/>
            <person name="Paterson A.H."/>
            <person name="King G."/>
            <person name="Bancroft I."/>
            <person name="Chalhoub B."/>
            <person name="Sharpe A.G."/>
        </authorList>
    </citation>
    <scope>NUCLEOTIDE SEQUENCE</scope>
    <source>
        <strain evidence="5 6">cv. TO1000</strain>
    </source>
</reference>
<dbReference type="Pfam" id="PF03108">
    <property type="entry name" value="DBD_Tnp_Mut"/>
    <property type="match status" value="1"/>
</dbReference>
<accession>A0A0D3CRF3</accession>
<dbReference type="Gramene" id="Bo6g039950.1">
    <property type="protein sequence ID" value="Bo6g039950.1"/>
    <property type="gene ID" value="Bo6g039950"/>
</dbReference>
<dbReference type="PANTHER" id="PTHR31973:SF187">
    <property type="entry name" value="MUTATOR TRANSPOSASE MUDRA PROTEIN"/>
    <property type="match status" value="1"/>
</dbReference>
<dbReference type="PANTHER" id="PTHR31973">
    <property type="entry name" value="POLYPROTEIN, PUTATIVE-RELATED"/>
    <property type="match status" value="1"/>
</dbReference>
<dbReference type="eggNOG" id="ENOG502RJNC">
    <property type="taxonomic scope" value="Eukaryota"/>
</dbReference>
<feature type="domain" description="MULE transposase" evidence="4">
    <location>
        <begin position="430"/>
        <end position="524"/>
    </location>
</feature>
<protein>
    <recommendedName>
        <fullName evidence="7">MULE transposase domain-containing protein</fullName>
    </recommendedName>
</protein>
<evidence type="ECO:0008006" key="7">
    <source>
        <dbReference type="Google" id="ProtNLM"/>
    </source>
</evidence>
<feature type="domain" description="MULE transposase N-terminal all-beta" evidence="3">
    <location>
        <begin position="56"/>
        <end position="146"/>
    </location>
</feature>
<feature type="compositionally biased region" description="Basic and acidic residues" evidence="1">
    <location>
        <begin position="692"/>
        <end position="708"/>
    </location>
</feature>
<dbReference type="InterPro" id="IPR004332">
    <property type="entry name" value="Transposase_MuDR"/>
</dbReference>
<feature type="domain" description="Transposase MuDR plant" evidence="2">
    <location>
        <begin position="237"/>
        <end position="298"/>
    </location>
</feature>
<evidence type="ECO:0000313" key="6">
    <source>
        <dbReference type="Proteomes" id="UP000032141"/>
    </source>
</evidence>
<dbReference type="STRING" id="109376.A0A0D3CRF3"/>
<organism evidence="5 6">
    <name type="scientific">Brassica oleracea var. oleracea</name>
    <dbReference type="NCBI Taxonomy" id="109376"/>
    <lineage>
        <taxon>Eukaryota</taxon>
        <taxon>Viridiplantae</taxon>
        <taxon>Streptophyta</taxon>
        <taxon>Embryophyta</taxon>
        <taxon>Tracheophyta</taxon>
        <taxon>Spermatophyta</taxon>
        <taxon>Magnoliopsida</taxon>
        <taxon>eudicotyledons</taxon>
        <taxon>Gunneridae</taxon>
        <taxon>Pentapetalae</taxon>
        <taxon>rosids</taxon>
        <taxon>malvids</taxon>
        <taxon>Brassicales</taxon>
        <taxon>Brassicaceae</taxon>
        <taxon>Brassiceae</taxon>
        <taxon>Brassica</taxon>
    </lineage>
</organism>
<dbReference type="EnsemblPlants" id="Bo6g039950.1">
    <property type="protein sequence ID" value="Bo6g039950.1"/>
    <property type="gene ID" value="Bo6g039950"/>
</dbReference>
<name>A0A0D3CRF3_BRAOL</name>
<dbReference type="AlphaFoldDB" id="A0A0D3CRF3"/>
<dbReference type="Pfam" id="PF10532">
    <property type="entry name" value="Plant_all_beta"/>
    <property type="match status" value="1"/>
</dbReference>
<evidence type="ECO:0000259" key="4">
    <source>
        <dbReference type="Pfam" id="PF10551"/>
    </source>
</evidence>
<dbReference type="Proteomes" id="UP000032141">
    <property type="component" value="Chromosome C6"/>
</dbReference>
<sequence length="714" mass="80974">MGYSSTNIHFDFDGHYEKSGDDCEWIPSDGRLYAISFKTSSLDDITYSFFKERICKKKTIDPCTKRLNLSYIPLVVEPKRQSYILDDEDVFVYLTSVDKEGRRNILHVEVIGEMEIVPVTEQQSRGEKESSYGGNYSELASGLLEVEVNPGAVTLFTHIEEAERYLAGGERVDNVVNGEGDEGGIGLDNMDIVENECDVDKSMGVRPISDYIELPSVAKEIPVVKEWEDGLGFQLLQEFPSKEAVKDIIDRASQQNCFGISIANSDKSRYVVKCRGAAEGCKWVVRATKIKNSEAFSIRTYTGMYSCSRATSSTGTKRKPTPRCVAAIVHTDYPGLYETPTVKTMVGLVQRTLGVDVSYATCWRGKQQVVVDLRGSPEEGYKRLPSYLYMLEKVNPNTKTSLLLDENKRFKYLFVALGASIQGFEYMRKVITVDATFLKTVEGGVLIIATAQDPNRHHYPIAFSVVDGVKNASWSWFFTTLKTVIPDSTELVFVSERNTSLIKVVAEVYPMSKHEYCIWHLSHNVKGHVRYGRDEVAEQFRKVAQVYSEAEFEQQYQEFRERYPSCATYLDKTVDVKKWAKCHFPGARYNIDTSNCAESLNALFEKARKMSLLPMLDTVIDKMAEWFNRHRKDAAAGPPSQKLVTLVENKMHTVLLEKTGRLIWTIYPVPHMSDWIIPKEVEEKCPLPPDYETKREELGKKGFLRQEKGGPVLT</sequence>
<evidence type="ECO:0000256" key="1">
    <source>
        <dbReference type="SAM" id="MobiDB-lite"/>
    </source>
</evidence>
<keyword evidence="6" id="KW-1185">Reference proteome</keyword>
<dbReference type="InterPro" id="IPR018290">
    <property type="entry name" value="MULE_transposase_N"/>
</dbReference>